<keyword evidence="1" id="KW-0812">Transmembrane</keyword>
<proteinExistence type="predicted"/>
<keyword evidence="1" id="KW-1133">Transmembrane helix</keyword>
<reference evidence="2" key="1">
    <citation type="submission" date="2022-05" db="EMBL/GenBank/DDBJ databases">
        <authorList>
            <person name="Park J.-S."/>
        </authorList>
    </citation>
    <scope>NUCLEOTIDE SEQUENCE</scope>
    <source>
        <strain evidence="2">2012CJ41-6</strain>
    </source>
</reference>
<dbReference type="RefSeq" id="WP_249709663.1">
    <property type="nucleotide sequence ID" value="NZ_JAMFMB010000010.1"/>
</dbReference>
<evidence type="ECO:0000313" key="3">
    <source>
        <dbReference type="Proteomes" id="UP001203880"/>
    </source>
</evidence>
<organism evidence="2 3">
    <name type="scientific">Ruegeria spongiae</name>
    <dbReference type="NCBI Taxonomy" id="2942209"/>
    <lineage>
        <taxon>Bacteria</taxon>
        <taxon>Pseudomonadati</taxon>
        <taxon>Pseudomonadota</taxon>
        <taxon>Alphaproteobacteria</taxon>
        <taxon>Rhodobacterales</taxon>
        <taxon>Roseobacteraceae</taxon>
        <taxon>Ruegeria</taxon>
    </lineage>
</organism>
<gene>
    <name evidence="2" type="ORF">M3P21_09760</name>
</gene>
<accession>A0ABT0Q3R8</accession>
<name>A0ABT0Q3R8_9RHOB</name>
<evidence type="ECO:0000313" key="2">
    <source>
        <dbReference type="EMBL" id="MCL6283813.1"/>
    </source>
</evidence>
<feature type="transmembrane region" description="Helical" evidence="1">
    <location>
        <begin position="69"/>
        <end position="88"/>
    </location>
</feature>
<keyword evidence="1" id="KW-0472">Membrane</keyword>
<keyword evidence="3" id="KW-1185">Reference proteome</keyword>
<comment type="caution">
    <text evidence="2">The sequence shown here is derived from an EMBL/GenBank/DDBJ whole genome shotgun (WGS) entry which is preliminary data.</text>
</comment>
<feature type="transmembrane region" description="Helical" evidence="1">
    <location>
        <begin position="15"/>
        <end position="38"/>
    </location>
</feature>
<sequence length="136" mass="15227">MKFDEFNLMVAQQPMAIQIWLNVLLVGAFVLPCVLLIWRQSRIAGAVTLGCSVLAAIGVIGIFSQLGYVRLMGLGHILFWTPIAVYLFRQQARLGMPTVPIWIMRAILLVITISLIFDYVDLVRYILGDRTPLPPA</sequence>
<dbReference type="EMBL" id="JAMFMB010000010">
    <property type="protein sequence ID" value="MCL6283813.1"/>
    <property type="molecule type" value="Genomic_DNA"/>
</dbReference>
<feature type="transmembrane region" description="Helical" evidence="1">
    <location>
        <begin position="43"/>
        <end position="63"/>
    </location>
</feature>
<evidence type="ECO:0008006" key="4">
    <source>
        <dbReference type="Google" id="ProtNLM"/>
    </source>
</evidence>
<protein>
    <recommendedName>
        <fullName evidence="4">Transmembrane protein</fullName>
    </recommendedName>
</protein>
<feature type="transmembrane region" description="Helical" evidence="1">
    <location>
        <begin position="100"/>
        <end position="120"/>
    </location>
</feature>
<evidence type="ECO:0000256" key="1">
    <source>
        <dbReference type="SAM" id="Phobius"/>
    </source>
</evidence>
<dbReference type="Proteomes" id="UP001203880">
    <property type="component" value="Unassembled WGS sequence"/>
</dbReference>